<dbReference type="AlphaFoldDB" id="A0A367GR16"/>
<keyword evidence="2" id="KW-0812">Transmembrane</keyword>
<evidence type="ECO:0000256" key="2">
    <source>
        <dbReference type="SAM" id="Phobius"/>
    </source>
</evidence>
<name>A0A367GR16_9SPHI</name>
<protein>
    <submittedName>
        <fullName evidence="3">Lipopolysaccharide biosynthesis protein</fullName>
    </submittedName>
</protein>
<feature type="transmembrane region" description="Helical" evidence="2">
    <location>
        <begin position="452"/>
        <end position="476"/>
    </location>
</feature>
<dbReference type="InterPro" id="IPR027417">
    <property type="entry name" value="P-loop_NTPase"/>
</dbReference>
<evidence type="ECO:0000256" key="1">
    <source>
        <dbReference type="SAM" id="Coils"/>
    </source>
</evidence>
<dbReference type="InterPro" id="IPR050445">
    <property type="entry name" value="Bact_polysacc_biosynth/exp"/>
</dbReference>
<proteinExistence type="predicted"/>
<dbReference type="GO" id="GO:0005886">
    <property type="term" value="C:plasma membrane"/>
    <property type="evidence" value="ECO:0007669"/>
    <property type="project" value="TreeGrafter"/>
</dbReference>
<keyword evidence="2" id="KW-0472">Membrane</keyword>
<dbReference type="PANTHER" id="PTHR32309">
    <property type="entry name" value="TYROSINE-PROTEIN KINASE"/>
    <property type="match status" value="1"/>
</dbReference>
<dbReference type="RefSeq" id="WP_114004754.1">
    <property type="nucleotide sequence ID" value="NZ_QGDC01000004.1"/>
</dbReference>
<accession>A0A367GR16</accession>
<evidence type="ECO:0000313" key="4">
    <source>
        <dbReference type="Proteomes" id="UP000253209"/>
    </source>
</evidence>
<organism evidence="3 4">
    <name type="scientific">Mucilaginibacter hurinus</name>
    <dbReference type="NCBI Taxonomy" id="2201324"/>
    <lineage>
        <taxon>Bacteria</taxon>
        <taxon>Pseudomonadati</taxon>
        <taxon>Bacteroidota</taxon>
        <taxon>Sphingobacteriia</taxon>
        <taxon>Sphingobacteriales</taxon>
        <taxon>Sphingobacteriaceae</taxon>
        <taxon>Mucilaginibacter</taxon>
    </lineage>
</organism>
<comment type="caution">
    <text evidence="3">The sequence shown here is derived from an EMBL/GenBank/DDBJ whole genome shotgun (WGS) entry which is preliminary data.</text>
</comment>
<dbReference type="OrthoDB" id="972983at2"/>
<dbReference type="EMBL" id="QGDC01000004">
    <property type="protein sequence ID" value="RCH55131.1"/>
    <property type="molecule type" value="Genomic_DNA"/>
</dbReference>
<evidence type="ECO:0000313" key="3">
    <source>
        <dbReference type="EMBL" id="RCH55131.1"/>
    </source>
</evidence>
<keyword evidence="2" id="KW-1133">Transmembrane helix</keyword>
<feature type="coiled-coil region" evidence="1">
    <location>
        <begin position="256"/>
        <end position="316"/>
    </location>
</feature>
<keyword evidence="4" id="KW-1185">Reference proteome</keyword>
<dbReference type="PANTHER" id="PTHR32309:SF13">
    <property type="entry name" value="FERRIC ENTEROBACTIN TRANSPORT PROTEIN FEPE"/>
    <property type="match status" value="1"/>
</dbReference>
<sequence>MELRNFFKLLLKHKYGLIAVPVVAIIITYFLVRNQPDVYSSQAQLATGIVDNTQQVLSNPITQESRIAQEFSNLMEMMRSKKMLDQVSYQLMIHDLTSERPYRKPSKLLLDLSDEARRHALEVYTNLYQKKQSLSLFDRDQNGLHQLLESMQYDDKSLLKTLLIYRAEASDFINVQFDAENPELSAFVVNTLCKEFISYYTSMVRENQRKAVDFLADLLREKQDSLNSKTKQLRQYKIANRVLNLSEQATSLYGQISDYEAQRQQALENVVSTEAAIRKIDSRFDPSDRQYMESTQVRVNNQIVQLNEELKQATDAYVESGFDESYKNRIDSLKRIQASKVLQSSDKYVFNPLTVKQDLVQQKTKLQNDNVIAKSSLRPINDELARLNQRFDALVPHEAVVGSFEKAIDVAQEEYLSILAKYNQVSMEASYSTRIRQVITAMPGLAQPSKKMLLVMIGGVVTFAFYVLILFGFFFFDNTIKTPKELANRTKVPVLGYLNMLSNSIIDFKKIWDTSEGSEKTKLFKNLLRSIRFEIDREMDGSKVLLINSLLPNEGKTLLAISLAYSRAVVNQKVLLIDGNFEDSDITSTVNPQIYIEDYLKGKVTADELKNAGLLNVWGNRGGDISLFEVKPEAEVNGRFEELKKHFDIIIIESSALNTLNRSKEWVEVADKVLGVFESGQNITEETKPNINYLKSIRPKFIGWVLNKVPDEDASSGRNK</sequence>
<dbReference type="Proteomes" id="UP000253209">
    <property type="component" value="Unassembled WGS sequence"/>
</dbReference>
<keyword evidence="1" id="KW-0175">Coiled coil</keyword>
<feature type="transmembrane region" description="Helical" evidence="2">
    <location>
        <begin position="15"/>
        <end position="32"/>
    </location>
</feature>
<dbReference type="Gene3D" id="3.40.50.300">
    <property type="entry name" value="P-loop containing nucleotide triphosphate hydrolases"/>
    <property type="match status" value="1"/>
</dbReference>
<dbReference type="SUPFAM" id="SSF52540">
    <property type="entry name" value="P-loop containing nucleoside triphosphate hydrolases"/>
    <property type="match status" value="1"/>
</dbReference>
<dbReference type="GO" id="GO:0004713">
    <property type="term" value="F:protein tyrosine kinase activity"/>
    <property type="evidence" value="ECO:0007669"/>
    <property type="project" value="TreeGrafter"/>
</dbReference>
<gene>
    <name evidence="3" type="ORF">DJ568_08040</name>
</gene>
<reference evidence="3 4" key="1">
    <citation type="submission" date="2018-05" db="EMBL/GenBank/DDBJ databases">
        <title>Mucilaginibacter hurinus sp. nov., isolated from briquette warehouse soil.</title>
        <authorList>
            <person name="Choi L."/>
        </authorList>
    </citation>
    <scope>NUCLEOTIDE SEQUENCE [LARGE SCALE GENOMIC DNA]</scope>
    <source>
        <strain evidence="3 4">ZR32</strain>
    </source>
</reference>